<name>A0A2U1QMY9_ARTAN</name>
<dbReference type="InterPro" id="IPR039702">
    <property type="entry name" value="FPS1-like"/>
</dbReference>
<dbReference type="GO" id="GO:0046872">
    <property type="term" value="F:metal ion binding"/>
    <property type="evidence" value="ECO:0007669"/>
    <property type="project" value="UniProtKB-KW"/>
</dbReference>
<evidence type="ECO:0000256" key="4">
    <source>
        <dbReference type="ARBA" id="ARBA00022723"/>
    </source>
</evidence>
<dbReference type="AlphaFoldDB" id="A0A2U1QMY9"/>
<evidence type="ECO:0000313" key="7">
    <source>
        <dbReference type="Proteomes" id="UP000245207"/>
    </source>
</evidence>
<keyword evidence="3" id="KW-0808">Transferase</keyword>
<dbReference type="SUPFAM" id="SSF48576">
    <property type="entry name" value="Terpenoid synthases"/>
    <property type="match status" value="1"/>
</dbReference>
<accession>A0A2U1QMY9</accession>
<dbReference type="GO" id="GO:0045337">
    <property type="term" value="P:farnesyl diphosphate biosynthetic process"/>
    <property type="evidence" value="ECO:0007669"/>
    <property type="project" value="TreeGrafter"/>
</dbReference>
<keyword evidence="7" id="KW-1185">Reference proteome</keyword>
<dbReference type="GO" id="GO:0004337">
    <property type="term" value="F:(2E,6E)-farnesyl diphosphate synthase activity"/>
    <property type="evidence" value="ECO:0007669"/>
    <property type="project" value="TreeGrafter"/>
</dbReference>
<protein>
    <submittedName>
        <fullName evidence="6">Chrysanthemyl diphosphate synthase</fullName>
    </submittedName>
</protein>
<dbReference type="Proteomes" id="UP000245207">
    <property type="component" value="Unassembled WGS sequence"/>
</dbReference>
<evidence type="ECO:0000256" key="5">
    <source>
        <dbReference type="ARBA" id="ARBA00022842"/>
    </source>
</evidence>
<evidence type="ECO:0000256" key="2">
    <source>
        <dbReference type="ARBA" id="ARBA00006706"/>
    </source>
</evidence>
<comment type="similarity">
    <text evidence="2">Belongs to the FPP/GGPP synthase family.</text>
</comment>
<dbReference type="GO" id="GO:0004161">
    <property type="term" value="F:dimethylallyltranstransferase activity"/>
    <property type="evidence" value="ECO:0007669"/>
    <property type="project" value="TreeGrafter"/>
</dbReference>
<gene>
    <name evidence="6" type="ORF">CTI12_AA001230</name>
</gene>
<evidence type="ECO:0000256" key="1">
    <source>
        <dbReference type="ARBA" id="ARBA00001946"/>
    </source>
</evidence>
<comment type="caution">
    <text evidence="6">The sequence shown here is derived from an EMBL/GenBank/DDBJ whole genome shotgun (WGS) entry which is preliminary data.</text>
</comment>
<comment type="cofactor">
    <cofactor evidence="1">
        <name>Mg(2+)</name>
        <dbReference type="ChEBI" id="CHEBI:18420"/>
    </cofactor>
</comment>
<keyword evidence="4" id="KW-0479">Metal-binding</keyword>
<proteinExistence type="inferred from homology"/>
<dbReference type="Pfam" id="PF00348">
    <property type="entry name" value="polyprenyl_synt"/>
    <property type="match status" value="1"/>
</dbReference>
<evidence type="ECO:0000313" key="6">
    <source>
        <dbReference type="EMBL" id="PWA99369.1"/>
    </source>
</evidence>
<dbReference type="InterPro" id="IPR008949">
    <property type="entry name" value="Isoprenoid_synthase_dom_sf"/>
</dbReference>
<reference evidence="6 7" key="1">
    <citation type="journal article" date="2018" name="Mol. Plant">
        <title>The genome of Artemisia annua provides insight into the evolution of Asteraceae family and artemisinin biosynthesis.</title>
        <authorList>
            <person name="Shen Q."/>
            <person name="Zhang L."/>
            <person name="Liao Z."/>
            <person name="Wang S."/>
            <person name="Yan T."/>
            <person name="Shi P."/>
            <person name="Liu M."/>
            <person name="Fu X."/>
            <person name="Pan Q."/>
            <person name="Wang Y."/>
            <person name="Lv Z."/>
            <person name="Lu X."/>
            <person name="Zhang F."/>
            <person name="Jiang W."/>
            <person name="Ma Y."/>
            <person name="Chen M."/>
            <person name="Hao X."/>
            <person name="Li L."/>
            <person name="Tang Y."/>
            <person name="Lv G."/>
            <person name="Zhou Y."/>
            <person name="Sun X."/>
            <person name="Brodelius P.E."/>
            <person name="Rose J.K.C."/>
            <person name="Tang K."/>
        </authorList>
    </citation>
    <scope>NUCLEOTIDE SEQUENCE [LARGE SCALE GENOMIC DNA]</scope>
    <source>
        <strain evidence="7">cv. Huhao1</strain>
        <tissue evidence="6">Leaf</tissue>
    </source>
</reference>
<dbReference type="STRING" id="35608.A0A2U1QMY9"/>
<sequence length="183" mass="19995">MNIESNDGDLNLDRRSQPAAKDDFVLIATSNTKKPAKHASLLHRAVIMKKGLSSMAKAVVGVVAINDGVLLRNHVHRILKKHFQGKAYYVHIVDLFNETEFQTISGQRIDTIARLAGQKDLSKYSMSLNRKIVQYKGSYYTCYLPVDSGLGGGSDGDGEGCEVICCRHKLGTKGGKGWSGLTV</sequence>
<dbReference type="Gene3D" id="1.10.600.10">
    <property type="entry name" value="Farnesyl Diphosphate Synthase"/>
    <property type="match status" value="1"/>
</dbReference>
<dbReference type="OrthoDB" id="10257492at2759"/>
<dbReference type="PANTHER" id="PTHR11525">
    <property type="entry name" value="FARNESYL-PYROPHOSPHATE SYNTHETASE"/>
    <property type="match status" value="1"/>
</dbReference>
<dbReference type="GO" id="GO:0005737">
    <property type="term" value="C:cytoplasm"/>
    <property type="evidence" value="ECO:0007669"/>
    <property type="project" value="TreeGrafter"/>
</dbReference>
<dbReference type="PANTHER" id="PTHR11525:SF0">
    <property type="entry name" value="FARNESYL PYROPHOSPHATE SYNTHASE"/>
    <property type="match status" value="1"/>
</dbReference>
<dbReference type="InterPro" id="IPR000092">
    <property type="entry name" value="Polyprenyl_synt"/>
</dbReference>
<keyword evidence="5" id="KW-0460">Magnesium</keyword>
<evidence type="ECO:0000256" key="3">
    <source>
        <dbReference type="ARBA" id="ARBA00022679"/>
    </source>
</evidence>
<dbReference type="EMBL" id="PKPP01000023">
    <property type="protein sequence ID" value="PWA99369.1"/>
    <property type="molecule type" value="Genomic_DNA"/>
</dbReference>
<organism evidence="6 7">
    <name type="scientific">Artemisia annua</name>
    <name type="common">Sweet wormwood</name>
    <dbReference type="NCBI Taxonomy" id="35608"/>
    <lineage>
        <taxon>Eukaryota</taxon>
        <taxon>Viridiplantae</taxon>
        <taxon>Streptophyta</taxon>
        <taxon>Embryophyta</taxon>
        <taxon>Tracheophyta</taxon>
        <taxon>Spermatophyta</taxon>
        <taxon>Magnoliopsida</taxon>
        <taxon>eudicotyledons</taxon>
        <taxon>Gunneridae</taxon>
        <taxon>Pentapetalae</taxon>
        <taxon>asterids</taxon>
        <taxon>campanulids</taxon>
        <taxon>Asterales</taxon>
        <taxon>Asteraceae</taxon>
        <taxon>Asteroideae</taxon>
        <taxon>Anthemideae</taxon>
        <taxon>Artemisiinae</taxon>
        <taxon>Artemisia</taxon>
    </lineage>
</organism>